<keyword evidence="3" id="KW-0809">Transit peptide</keyword>
<organism evidence="9 10">
    <name type="scientific">Laccaria amethystina LaAM-08-1</name>
    <dbReference type="NCBI Taxonomy" id="1095629"/>
    <lineage>
        <taxon>Eukaryota</taxon>
        <taxon>Fungi</taxon>
        <taxon>Dikarya</taxon>
        <taxon>Basidiomycota</taxon>
        <taxon>Agaricomycotina</taxon>
        <taxon>Agaricomycetes</taxon>
        <taxon>Agaricomycetidae</taxon>
        <taxon>Agaricales</taxon>
        <taxon>Agaricineae</taxon>
        <taxon>Hydnangiaceae</taxon>
        <taxon>Laccaria</taxon>
    </lineage>
</organism>
<evidence type="ECO:0000256" key="7">
    <source>
        <dbReference type="ARBA" id="ARBA00035190"/>
    </source>
</evidence>
<dbReference type="InterPro" id="IPR040008">
    <property type="entry name" value="Ribosomal_mL46"/>
</dbReference>
<evidence type="ECO:0000256" key="4">
    <source>
        <dbReference type="ARBA" id="ARBA00022980"/>
    </source>
</evidence>
<proteinExistence type="inferred from homology"/>
<dbReference type="PANTHER" id="PTHR13124">
    <property type="entry name" value="39S RIBOSOMAL PROTEIN L46, MITOCHONDRIAL PRECURSOR-RELATED"/>
    <property type="match status" value="1"/>
</dbReference>
<evidence type="ECO:0000313" key="10">
    <source>
        <dbReference type="Proteomes" id="UP000054477"/>
    </source>
</evidence>
<evidence type="ECO:0000259" key="8">
    <source>
        <dbReference type="Pfam" id="PF11788"/>
    </source>
</evidence>
<dbReference type="GO" id="GO:0003735">
    <property type="term" value="F:structural constituent of ribosome"/>
    <property type="evidence" value="ECO:0007669"/>
    <property type="project" value="InterPro"/>
</dbReference>
<keyword evidence="4" id="KW-0689">Ribosomal protein</keyword>
<gene>
    <name evidence="9" type="ORF">K443DRAFT_679846</name>
</gene>
<protein>
    <recommendedName>
        <fullName evidence="7">Large ribosomal subunit protein mL46</fullName>
    </recommendedName>
</protein>
<dbReference type="InterPro" id="IPR033650">
    <property type="entry name" value="Ribosomal_mL46_NUDIX"/>
</dbReference>
<dbReference type="Pfam" id="PF11788">
    <property type="entry name" value="MRP-L46"/>
    <property type="match status" value="1"/>
</dbReference>
<evidence type="ECO:0000256" key="1">
    <source>
        <dbReference type="ARBA" id="ARBA00004173"/>
    </source>
</evidence>
<reference evidence="10" key="2">
    <citation type="submission" date="2015-01" db="EMBL/GenBank/DDBJ databases">
        <title>Evolutionary Origins and Diversification of the Mycorrhizal Mutualists.</title>
        <authorList>
            <consortium name="DOE Joint Genome Institute"/>
            <consortium name="Mycorrhizal Genomics Consortium"/>
            <person name="Kohler A."/>
            <person name="Kuo A."/>
            <person name="Nagy L.G."/>
            <person name="Floudas D."/>
            <person name="Copeland A."/>
            <person name="Barry K.W."/>
            <person name="Cichocki N."/>
            <person name="Veneault-Fourrey C."/>
            <person name="LaButti K."/>
            <person name="Lindquist E.A."/>
            <person name="Lipzen A."/>
            <person name="Lundell T."/>
            <person name="Morin E."/>
            <person name="Murat C."/>
            <person name="Riley R."/>
            <person name="Ohm R."/>
            <person name="Sun H."/>
            <person name="Tunlid A."/>
            <person name="Henrissat B."/>
            <person name="Grigoriev I.V."/>
            <person name="Hibbett D.S."/>
            <person name="Martin F."/>
        </authorList>
    </citation>
    <scope>NUCLEOTIDE SEQUENCE [LARGE SCALE GENOMIC DNA]</scope>
    <source>
        <strain evidence="10">LaAM-08-1</strain>
    </source>
</reference>
<feature type="domain" description="Large ribosomal subunit protein mL46 N-terminal" evidence="8">
    <location>
        <begin position="49"/>
        <end position="113"/>
    </location>
</feature>
<reference evidence="9 10" key="1">
    <citation type="submission" date="2014-04" db="EMBL/GenBank/DDBJ databases">
        <authorList>
            <consortium name="DOE Joint Genome Institute"/>
            <person name="Kuo A."/>
            <person name="Kohler A."/>
            <person name="Nagy L.G."/>
            <person name="Floudas D."/>
            <person name="Copeland A."/>
            <person name="Barry K.W."/>
            <person name="Cichocki N."/>
            <person name="Veneault-Fourrey C."/>
            <person name="LaButti K."/>
            <person name="Lindquist E.A."/>
            <person name="Lipzen A."/>
            <person name="Lundell T."/>
            <person name="Morin E."/>
            <person name="Murat C."/>
            <person name="Sun H."/>
            <person name="Tunlid A."/>
            <person name="Henrissat B."/>
            <person name="Grigoriev I.V."/>
            <person name="Hibbett D.S."/>
            <person name="Martin F."/>
            <person name="Nordberg H.P."/>
            <person name="Cantor M.N."/>
            <person name="Hua S.X."/>
        </authorList>
    </citation>
    <scope>NUCLEOTIDE SEQUENCE [LARGE SCALE GENOMIC DNA]</scope>
    <source>
        <strain evidence="9 10">LaAM-08-1</strain>
    </source>
</reference>
<dbReference type="InterPro" id="IPR021757">
    <property type="entry name" value="Ribosomal_mL46_N"/>
</dbReference>
<evidence type="ECO:0000256" key="5">
    <source>
        <dbReference type="ARBA" id="ARBA00023128"/>
    </source>
</evidence>
<dbReference type="AlphaFoldDB" id="A0A0C9X3J7"/>
<evidence type="ECO:0000256" key="3">
    <source>
        <dbReference type="ARBA" id="ARBA00022946"/>
    </source>
</evidence>
<name>A0A0C9X3J7_9AGAR</name>
<sequence>MLSRTALKSPNARAVSLRRAFATEPATSTSKAVSELPPQSRLKKRRTVIATSVILNRSPILTRTPTLFEQAFYAYQARIRRALHNPFPYDFYFKQGSLLETRFNMEERKRERQAFGPNFVSEDVVDPEKAAADKAAVEQLALQEGEGEELMPRKHAADLSDDFKSLDRRGKRNLYLLLQVEEDGNSVWRFPEGGIEQDDFLHQAAQKDLHAECGSHMDTWMVGRSPIGVYKRSPKSTAEAEQIVFFFKGQIMAGQAQTYGELVKDFAWLTKEEIEKHVEKDYWDGVKDILSDH</sequence>
<keyword evidence="6" id="KW-0687">Ribonucleoprotein</keyword>
<evidence type="ECO:0000256" key="6">
    <source>
        <dbReference type="ARBA" id="ARBA00023274"/>
    </source>
</evidence>
<evidence type="ECO:0000313" key="9">
    <source>
        <dbReference type="EMBL" id="KIJ99585.1"/>
    </source>
</evidence>
<evidence type="ECO:0000256" key="2">
    <source>
        <dbReference type="ARBA" id="ARBA00009070"/>
    </source>
</evidence>
<dbReference type="STRING" id="1095629.A0A0C9X3J7"/>
<comment type="subcellular location">
    <subcellularLocation>
        <location evidence="1">Mitochondrion</location>
    </subcellularLocation>
</comment>
<keyword evidence="5" id="KW-0496">Mitochondrion</keyword>
<accession>A0A0C9X3J7</accession>
<keyword evidence="10" id="KW-1185">Reference proteome</keyword>
<dbReference type="HOGENOM" id="CLU_040204_0_0_1"/>
<dbReference type="InterPro" id="IPR015797">
    <property type="entry name" value="NUDIX_hydrolase-like_dom_sf"/>
</dbReference>
<dbReference type="SUPFAM" id="SSF55811">
    <property type="entry name" value="Nudix"/>
    <property type="match status" value="1"/>
</dbReference>
<dbReference type="OrthoDB" id="414075at2759"/>
<comment type="similarity">
    <text evidence="2">Belongs to the mitochondrion-specific ribosomal protein mL46 family.</text>
</comment>
<dbReference type="Gene3D" id="3.90.79.10">
    <property type="entry name" value="Nucleoside Triphosphate Pyrophosphohydrolase"/>
    <property type="match status" value="1"/>
</dbReference>
<dbReference type="GO" id="GO:0005762">
    <property type="term" value="C:mitochondrial large ribosomal subunit"/>
    <property type="evidence" value="ECO:0007669"/>
    <property type="project" value="TreeGrafter"/>
</dbReference>
<dbReference type="CDD" id="cd04661">
    <property type="entry name" value="NUDIX_MRP_L46"/>
    <property type="match status" value="1"/>
</dbReference>
<dbReference type="EMBL" id="KN838644">
    <property type="protein sequence ID" value="KIJ99585.1"/>
    <property type="molecule type" value="Genomic_DNA"/>
</dbReference>
<dbReference type="Proteomes" id="UP000054477">
    <property type="component" value="Unassembled WGS sequence"/>
</dbReference>
<dbReference type="PANTHER" id="PTHR13124:SF12">
    <property type="entry name" value="LARGE RIBOSOMAL SUBUNIT PROTEIN ML46"/>
    <property type="match status" value="1"/>
</dbReference>